<proteinExistence type="predicted"/>
<keyword evidence="1" id="KW-0812">Transmembrane</keyword>
<feature type="transmembrane region" description="Helical" evidence="1">
    <location>
        <begin position="76"/>
        <end position="104"/>
    </location>
</feature>
<dbReference type="EMBL" id="DTBJ01000023">
    <property type="protein sequence ID" value="HGM58626.1"/>
    <property type="molecule type" value="Genomic_DNA"/>
</dbReference>
<accession>A0A7C4H986</accession>
<feature type="transmembrane region" description="Helical" evidence="1">
    <location>
        <begin position="167"/>
        <end position="182"/>
    </location>
</feature>
<reference evidence="2" key="1">
    <citation type="journal article" date="2020" name="mSystems">
        <title>Genome- and Community-Level Interaction Insights into Carbon Utilization and Element Cycling Functions of Hydrothermarchaeota in Hydrothermal Sediment.</title>
        <authorList>
            <person name="Zhou Z."/>
            <person name="Liu Y."/>
            <person name="Xu W."/>
            <person name="Pan J."/>
            <person name="Luo Z.H."/>
            <person name="Li M."/>
        </authorList>
    </citation>
    <scope>NUCLEOTIDE SEQUENCE [LARGE SCALE GENOMIC DNA]</scope>
    <source>
        <strain evidence="2">SpSt-642</strain>
    </source>
</reference>
<organism evidence="2">
    <name type="scientific">Staphylothermus marinus</name>
    <dbReference type="NCBI Taxonomy" id="2280"/>
    <lineage>
        <taxon>Archaea</taxon>
        <taxon>Thermoproteota</taxon>
        <taxon>Thermoprotei</taxon>
        <taxon>Desulfurococcales</taxon>
        <taxon>Desulfurococcaceae</taxon>
        <taxon>Staphylothermus</taxon>
    </lineage>
</organism>
<feature type="transmembrane region" description="Helical" evidence="1">
    <location>
        <begin position="140"/>
        <end position="160"/>
    </location>
</feature>
<keyword evidence="1" id="KW-1133">Transmembrane helix</keyword>
<evidence type="ECO:0000256" key="1">
    <source>
        <dbReference type="SAM" id="Phobius"/>
    </source>
</evidence>
<name>A0A7C4H986_STAMA</name>
<dbReference type="AlphaFoldDB" id="A0A7C4H986"/>
<feature type="transmembrane region" description="Helical" evidence="1">
    <location>
        <begin position="361"/>
        <end position="380"/>
    </location>
</feature>
<evidence type="ECO:0008006" key="3">
    <source>
        <dbReference type="Google" id="ProtNLM"/>
    </source>
</evidence>
<protein>
    <recommendedName>
        <fullName evidence="3">Glycosyltransferase RgtA/B/C/D-like domain-containing protein</fullName>
    </recommendedName>
</protein>
<gene>
    <name evidence="2" type="ORF">ENU14_03445</name>
</gene>
<comment type="caution">
    <text evidence="2">The sequence shown here is derived from an EMBL/GenBank/DDBJ whole genome shotgun (WGS) entry which is preliminary data.</text>
</comment>
<keyword evidence="1" id="KW-0472">Membrane</keyword>
<feature type="transmembrane region" description="Helical" evidence="1">
    <location>
        <begin position="268"/>
        <end position="291"/>
    </location>
</feature>
<feature type="transmembrane region" description="Helical" evidence="1">
    <location>
        <begin position="303"/>
        <end position="325"/>
    </location>
</feature>
<feature type="transmembrane region" description="Helical" evidence="1">
    <location>
        <begin position="188"/>
        <end position="205"/>
    </location>
</feature>
<feature type="transmembrane region" description="Helical" evidence="1">
    <location>
        <begin position="212"/>
        <end position="231"/>
    </location>
</feature>
<feature type="transmembrane region" description="Helical" evidence="1">
    <location>
        <begin position="337"/>
        <end position="355"/>
    </location>
</feature>
<sequence length="682" mass="78154">MNSFKKTSVFGLVILIVSIIIHICLGYLFINSRDVYDELSSWFHIYVVKSIRSGNFRVIDYSLRYFTGRNLLQSPIVFNFLIALMNIELGLWTILMSVLLLITIYYITRLITGSEIVAGFSSLLVSVTPCFNYWFKYNIYGAYTLLPFFYIVLILMHRGFVYNNSKLLILATIIGSILWFTWSDGWLLILLYSLFLSTLLFRNILFKTHLYLGLLFLATTLPLNLLLNYMYITIFHVFSYLSLMFTLIFIYLTNLFREIIGSYSQTSFRIIVSISVFLLSLYFSLIIGSYYQYPGLMEEYRAIYNPLFDYGIISLLSLPALIMIIRSRILQDTGMRFLNFALVSSFIVCVISAYFNQPLSVLAAVSIAPYISLSIVTISSTIYRSGVGRLKIIYSIIAIWLVIGSIVSSTIPSYAVSRYSPLVNIVDIPRELVRKIVVNESGFINTLSLIKDVEKNKLIICYWKYSYWVLGVLGPGALTLADASGDEYGWRVYSWIMLSDEHTAYQLIKKIVGNNSDIDVYVIVSEVISIDLTVTGERRTADLGEAIVFPTVQPGRAAEVTYQVHGDIARILEYSRKAGFNQSDYLTSRGLRYPHEYPLGWSFKTMDTVLVKLIVNGLDSLNIDVFNSVYNRLYGERFLNRDISKPIYFKLVNATVTPLYRVDRDVYSFQISLFVALYKVEL</sequence>
<feature type="transmembrane region" description="Helical" evidence="1">
    <location>
        <begin position="237"/>
        <end position="256"/>
    </location>
</feature>
<evidence type="ECO:0000313" key="2">
    <source>
        <dbReference type="EMBL" id="HGM58626.1"/>
    </source>
</evidence>
<feature type="transmembrane region" description="Helical" evidence="1">
    <location>
        <begin position="392"/>
        <end position="415"/>
    </location>
</feature>
<feature type="transmembrane region" description="Helical" evidence="1">
    <location>
        <begin position="9"/>
        <end position="30"/>
    </location>
</feature>